<dbReference type="InterPro" id="IPR026847">
    <property type="entry name" value="VPS13"/>
</dbReference>
<evidence type="ECO:0000313" key="4">
    <source>
        <dbReference type="EMBL" id="MQL75897.1"/>
    </source>
</evidence>
<name>A0A843U1E3_COLES</name>
<dbReference type="GO" id="GO:0045053">
    <property type="term" value="P:protein retention in Golgi apparatus"/>
    <property type="evidence" value="ECO:0007669"/>
    <property type="project" value="TreeGrafter"/>
</dbReference>
<evidence type="ECO:0008006" key="6">
    <source>
        <dbReference type="Google" id="ProtNLM"/>
    </source>
</evidence>
<keyword evidence="5" id="KW-1185">Reference proteome</keyword>
<gene>
    <name evidence="4" type="ORF">Taro_008256</name>
</gene>
<dbReference type="Pfam" id="PF06101">
    <property type="entry name" value="Vps62"/>
    <property type="match status" value="1"/>
</dbReference>
<dbReference type="InterPro" id="IPR009543">
    <property type="entry name" value="VPS13_VAB"/>
</dbReference>
<evidence type="ECO:0000313" key="5">
    <source>
        <dbReference type="Proteomes" id="UP000652761"/>
    </source>
</evidence>
<dbReference type="InterPro" id="IPR056748">
    <property type="entry name" value="VPS13-like_C"/>
</dbReference>
<evidence type="ECO:0000256" key="1">
    <source>
        <dbReference type="SAM" id="MobiDB-lite"/>
    </source>
</evidence>
<dbReference type="InterPro" id="IPR009291">
    <property type="entry name" value="Vps62"/>
</dbReference>
<feature type="region of interest" description="Disordered" evidence="1">
    <location>
        <begin position="1"/>
        <end position="33"/>
    </location>
</feature>
<accession>A0A843U1E3</accession>
<dbReference type="Pfam" id="PF25036">
    <property type="entry name" value="VPS13_VAB"/>
    <property type="match status" value="1"/>
</dbReference>
<dbReference type="OrthoDB" id="428159at2759"/>
<evidence type="ECO:0000259" key="3">
    <source>
        <dbReference type="Pfam" id="PF25037"/>
    </source>
</evidence>
<dbReference type="GO" id="GO:0006623">
    <property type="term" value="P:protein targeting to vacuole"/>
    <property type="evidence" value="ECO:0007669"/>
    <property type="project" value="TreeGrafter"/>
</dbReference>
<dbReference type="EMBL" id="NMUH01000269">
    <property type="protein sequence ID" value="MQL75897.1"/>
    <property type="molecule type" value="Genomic_DNA"/>
</dbReference>
<dbReference type="PANTHER" id="PTHR16166:SF137">
    <property type="entry name" value="PLECKSTRIN HOMOLOGY (PH) DOMAIN-CONTAINING PROTEIN"/>
    <property type="match status" value="1"/>
</dbReference>
<reference evidence="4" key="1">
    <citation type="submission" date="2017-07" db="EMBL/GenBank/DDBJ databases">
        <title>Taro Niue Genome Assembly and Annotation.</title>
        <authorList>
            <person name="Atibalentja N."/>
            <person name="Keating K."/>
            <person name="Fields C.J."/>
        </authorList>
    </citation>
    <scope>NUCLEOTIDE SEQUENCE</scope>
    <source>
        <strain evidence="4">Niue_2</strain>
        <tissue evidence="4">Leaf</tissue>
    </source>
</reference>
<protein>
    <recommendedName>
        <fullName evidence="6">Peroxin/Ferlin domain-containing protein</fullName>
    </recommendedName>
</protein>
<comment type="caution">
    <text evidence="4">The sequence shown here is derived from an EMBL/GenBank/DDBJ whole genome shotgun (WGS) entry which is preliminary data.</text>
</comment>
<feature type="domain" description="Intermembrane lipid transfer protein VPS13-like C-terminal" evidence="3">
    <location>
        <begin position="1231"/>
        <end position="1350"/>
    </location>
</feature>
<sequence length="1639" mass="185252">MDGTAHRSPPDGGKTSMGIPSDPADSHSDTGLKSSGRIRFSILLTDRAKMENNKLRSGSGKTRGFIQISPAKEGPWTTVRLNYAAPAACWRFGNNVIVSEVNVLDSSRYVNIRSLVSLVNKTGFLMEFSLKSKPSVERIGPTDEREEEEQSAAHSDICETEELFQIEKHVSSIGWVGCSTQMPFYYESNGGFAEVNSQEMSTIMLPDGWEWTDDWHVDTSSVNSDDGWVYAPGPEHLKWPDSFSPANSPMHARQRRWIRHRKYIPAGLQNCMSLGQVKPGEAVPLPLQCLIHPTLSYYLQLRPTGSSDLTQYSWSKALSNFDNIENSTPEDFSDVCVSSLGESEELLFCEPSGNSSDGLQSLWFRLSIKALDIGKDIHSDPIHDWNLVIDSPLSFTYFLPITADYSVLRKEPNGHFVTCSRGRFNPGETVEVYDVDLREGLYLSLVPQGGWEPLHEPALISHPSRKPSKTMSLRSCFSGRIVQVILEQNHEGNQMQSRLIRIYVPYWISSTRCPPLIYRIVDVSERRERTRFAFRSRQQDEKVILQITQDEMLEGDTISAALNFKHLGMSLSLGRPGKENFGPVKELLPLGDMDGSMDLYAYDTEGNCIRVLISSKPCRYQAVPTKVISVRPFMTFTNRIGQDIFIKFGDEDQQKVLHPSDSRVSFVYSGTEGSERLQVRMEDTNWSYPVEILKEDKITLMLRDSNGERKFLRLEIRGYEEGSRFLIVLRPGSAHGPIRVENRIANMKINIRQSSLGDDAWIPIHPLSSINFSWEVPYGPNLLDICIKNGHTIYAQNISLEKATESCANLNTQGFELHVLEVGDVKIARVTDIKKGIKQQSEEQHRMLPISNRENLSIREEMGNTAAPMELIVELSVVSVSLVDHRPRELLYLYLEKVFISYASGYDGGTTSRFKLIMGQLQLDNQLPLTVMPVLLMPERMGDTCHPVFKTTITMSNENIDGIQVYPYVYVRVTENYWRINIHEPIIWALIDFYNNLHIDHVPNTSSVTQVDPEIRIDLIDVSEIRLKVSLETAPSQRPHGVLGIWSPILSAVGNALKIQVRLRKVMHRSRFMRKSFIIPAIMNRIKRDLIHNPLHIILSVDVLGMTKSTFASLSKGFAELSTDVQFLQLRSKQVWSRRITGVSDGILQGTEALAQGVAFGVSGVITKPVESARERGVLGLPHGVGRAIIGFIVQPVSGALDFVSLTVDGIGASCARCLELLSNKSAPQRIRNPRVVHANGLLKEYSEREATGQMILYLAEASRHLGCTNLFKEPSKYAWSDCYEDYFILPNQRILLITNKRVMLLLCLAPDKMDRKPSKIIWDVPWEEIMALELAKAGYPKPSHLIIHLKSFKKSESFVRLVKCSVEEEDDQEPQAVRICLVVRQTWKSHQLDMKSVTLRVPERQRYVQFAWDETDGGDSDVRSKPIIRPRELTSSGATPGRFAMHSVNFQKIWSSERDSSSRCTFCPKQVVDDNVICSIWRPVCPDGYVPVGDVARVGIHPPNVAAVYRHSDRKFTHPVGYDLVWRNCIEDYVTPVSIWSPRPPEGFISLGCVAVAGFEEPHPDTVYCVSTNIAGEALFEDQVMWTAPDSYPWACFIYQVQSEALHFVAMRQPKEDSNWKPMRVLEHEPEESRKNQR</sequence>
<proteinExistence type="predicted"/>
<organism evidence="4 5">
    <name type="scientific">Colocasia esculenta</name>
    <name type="common">Wild taro</name>
    <name type="synonym">Arum esculentum</name>
    <dbReference type="NCBI Taxonomy" id="4460"/>
    <lineage>
        <taxon>Eukaryota</taxon>
        <taxon>Viridiplantae</taxon>
        <taxon>Streptophyta</taxon>
        <taxon>Embryophyta</taxon>
        <taxon>Tracheophyta</taxon>
        <taxon>Spermatophyta</taxon>
        <taxon>Magnoliopsida</taxon>
        <taxon>Liliopsida</taxon>
        <taxon>Araceae</taxon>
        <taxon>Aroideae</taxon>
        <taxon>Colocasieae</taxon>
        <taxon>Colocasia</taxon>
    </lineage>
</organism>
<dbReference type="Proteomes" id="UP000652761">
    <property type="component" value="Unassembled WGS sequence"/>
</dbReference>
<dbReference type="PANTHER" id="PTHR16166">
    <property type="entry name" value="VACUOLAR PROTEIN SORTING-ASSOCIATED PROTEIN VPS13"/>
    <property type="match status" value="1"/>
</dbReference>
<evidence type="ECO:0000259" key="2">
    <source>
        <dbReference type="Pfam" id="PF25036"/>
    </source>
</evidence>
<dbReference type="Pfam" id="PF25037">
    <property type="entry name" value="VPS13_C"/>
    <property type="match status" value="1"/>
</dbReference>
<feature type="domain" description="Vacuolar protein sorting-associated protein 13 VPS13 adaptor binding" evidence="2">
    <location>
        <begin position="271"/>
        <end position="778"/>
    </location>
</feature>